<evidence type="ECO:0000313" key="3">
    <source>
        <dbReference type="EMBL" id="CUP71877.1"/>
    </source>
</evidence>
<reference evidence="3 5" key="1">
    <citation type="submission" date="2015-09" db="EMBL/GenBank/DDBJ databases">
        <authorList>
            <consortium name="Pathogen Informatics"/>
        </authorList>
    </citation>
    <scope>NUCLEOTIDE SEQUENCE [LARGE SCALE GENOMIC DNA]</scope>
    <source>
        <strain evidence="3 5">2789STDY5834946</strain>
    </source>
</reference>
<evidence type="ECO:0000313" key="5">
    <source>
        <dbReference type="Proteomes" id="UP000095725"/>
    </source>
</evidence>
<dbReference type="AlphaFoldDB" id="A0A174QJT9"/>
<keyword evidence="2" id="KW-0472">Membrane</keyword>
<feature type="compositionally biased region" description="Polar residues" evidence="1">
    <location>
        <begin position="47"/>
        <end position="59"/>
    </location>
</feature>
<proteinExistence type="predicted"/>
<dbReference type="EMBL" id="QRUO01000002">
    <property type="protein sequence ID" value="RGR73787.1"/>
    <property type="molecule type" value="Genomic_DNA"/>
</dbReference>
<keyword evidence="2" id="KW-1133">Transmembrane helix</keyword>
<name>A0A174QJT9_9BACE</name>
<accession>A0A174QJT9</accession>
<protein>
    <submittedName>
        <fullName evidence="3">Uncharacterized protein</fullName>
    </submittedName>
</protein>
<dbReference type="RefSeq" id="WP_008775906.1">
    <property type="nucleotide sequence ID" value="NZ_CZBL01000002.1"/>
</dbReference>
<evidence type="ECO:0000313" key="4">
    <source>
        <dbReference type="EMBL" id="RGR73787.1"/>
    </source>
</evidence>
<feature type="transmembrane region" description="Helical" evidence="2">
    <location>
        <begin position="20"/>
        <end position="38"/>
    </location>
</feature>
<organism evidence="3 5">
    <name type="scientific">Bacteroides caccae</name>
    <dbReference type="NCBI Taxonomy" id="47678"/>
    <lineage>
        <taxon>Bacteria</taxon>
        <taxon>Pseudomonadati</taxon>
        <taxon>Bacteroidota</taxon>
        <taxon>Bacteroidia</taxon>
        <taxon>Bacteroidales</taxon>
        <taxon>Bacteroidaceae</taxon>
        <taxon>Bacteroides</taxon>
    </lineage>
</organism>
<evidence type="ECO:0000256" key="1">
    <source>
        <dbReference type="SAM" id="MobiDB-lite"/>
    </source>
</evidence>
<evidence type="ECO:0000313" key="6">
    <source>
        <dbReference type="Proteomes" id="UP000284205"/>
    </source>
</evidence>
<sequence>MEAQDLITIIFSFCRNNAGWLFSGIGVSLLGFIIKKVLSRKKKTTIHQEANSNKQSKITQVGGHYERH</sequence>
<feature type="region of interest" description="Disordered" evidence="1">
    <location>
        <begin position="45"/>
        <end position="68"/>
    </location>
</feature>
<keyword evidence="2" id="KW-0812">Transmembrane</keyword>
<evidence type="ECO:0000256" key="2">
    <source>
        <dbReference type="SAM" id="Phobius"/>
    </source>
</evidence>
<dbReference type="EMBL" id="CZBL01000002">
    <property type="protein sequence ID" value="CUP71877.1"/>
    <property type="molecule type" value="Genomic_DNA"/>
</dbReference>
<dbReference type="Proteomes" id="UP000095725">
    <property type="component" value="Unassembled WGS sequence"/>
</dbReference>
<reference evidence="4 6" key="2">
    <citation type="submission" date="2018-08" db="EMBL/GenBank/DDBJ databases">
        <title>A genome reference for cultivated species of the human gut microbiota.</title>
        <authorList>
            <person name="Zou Y."/>
            <person name="Xue W."/>
            <person name="Luo G."/>
        </authorList>
    </citation>
    <scope>NUCLEOTIDE SEQUENCE [LARGE SCALE GENOMIC DNA]</scope>
    <source>
        <strain evidence="4 6">AF24-29LB</strain>
    </source>
</reference>
<gene>
    <name evidence="4" type="ORF">DWY26_03285</name>
    <name evidence="3" type="ORF">ERS852558_00860</name>
</gene>
<dbReference type="Proteomes" id="UP000284205">
    <property type="component" value="Unassembled WGS sequence"/>
</dbReference>